<evidence type="ECO:0000313" key="2">
    <source>
        <dbReference type="Proteomes" id="UP000646827"/>
    </source>
</evidence>
<organism evidence="1 2">
    <name type="scientific">Circinella minor</name>
    <dbReference type="NCBI Taxonomy" id="1195481"/>
    <lineage>
        <taxon>Eukaryota</taxon>
        <taxon>Fungi</taxon>
        <taxon>Fungi incertae sedis</taxon>
        <taxon>Mucoromycota</taxon>
        <taxon>Mucoromycotina</taxon>
        <taxon>Mucoromycetes</taxon>
        <taxon>Mucorales</taxon>
        <taxon>Lichtheimiaceae</taxon>
        <taxon>Circinella</taxon>
    </lineage>
</organism>
<keyword evidence="2" id="KW-1185">Reference proteome</keyword>
<comment type="caution">
    <text evidence="1">The sequence shown here is derived from an EMBL/GenBank/DDBJ whole genome shotgun (WGS) entry which is preliminary data.</text>
</comment>
<dbReference type="EMBL" id="JAEPRB010000119">
    <property type="protein sequence ID" value="KAG2221101.1"/>
    <property type="molecule type" value="Genomic_DNA"/>
</dbReference>
<protein>
    <submittedName>
        <fullName evidence="1">Uncharacterized protein</fullName>
    </submittedName>
</protein>
<proteinExistence type="predicted"/>
<sequence length="140" mass="16278">MSTTLSKNIKSGYTEIIQISLYLPIIRIDEALTTDPTLSKRSVQNKIIKDVTYLKTHVISGTIAESMLNHMEKWIQSNQGKACIKKYWKKTAHELRTIGIDEKLAKRKIKRTMLSEIADDMKSRYQKKRKIAAYYNNNKK</sequence>
<gene>
    <name evidence="1" type="ORF">INT45_008622</name>
</gene>
<evidence type="ECO:0000313" key="1">
    <source>
        <dbReference type="EMBL" id="KAG2221101.1"/>
    </source>
</evidence>
<dbReference type="AlphaFoldDB" id="A0A8H7S3Y4"/>
<accession>A0A8H7S3Y4</accession>
<reference evidence="1 2" key="1">
    <citation type="submission" date="2020-12" db="EMBL/GenBank/DDBJ databases">
        <title>Metabolic potential, ecology and presence of endohyphal bacteria is reflected in genomic diversity of Mucoromycotina.</title>
        <authorList>
            <person name="Muszewska A."/>
            <person name="Okrasinska A."/>
            <person name="Steczkiewicz K."/>
            <person name="Drgas O."/>
            <person name="Orlowska M."/>
            <person name="Perlinska-Lenart U."/>
            <person name="Aleksandrzak-Piekarczyk T."/>
            <person name="Szatraj K."/>
            <person name="Zielenkiewicz U."/>
            <person name="Pilsyk S."/>
            <person name="Malc E."/>
            <person name="Mieczkowski P."/>
            <person name="Kruszewska J.S."/>
            <person name="Biernat P."/>
            <person name="Pawlowska J."/>
        </authorList>
    </citation>
    <scope>NUCLEOTIDE SEQUENCE [LARGE SCALE GENOMIC DNA]</scope>
    <source>
        <strain evidence="1 2">CBS 142.35</strain>
    </source>
</reference>
<dbReference type="Proteomes" id="UP000646827">
    <property type="component" value="Unassembled WGS sequence"/>
</dbReference>
<dbReference type="OrthoDB" id="2276316at2759"/>
<name>A0A8H7S3Y4_9FUNG</name>